<gene>
    <name evidence="2" type="ORF">C7B77_21690</name>
</gene>
<keyword evidence="1" id="KW-0812">Transmembrane</keyword>
<sequence length="175" mass="19943">MITIWLVIDIHLAKSLNIIMSPAIAFNKFILLFSLYIILSLVIYLTTSFTSPAWIVAFFVLLPFYGICLLSLLARATKNWKVKIKYRTFLLIPVSIFQLVKIISSPASCYGWHQGKSCYSLIQALLTTENIRTFARTPAPWQIVELAFPVTLVLYLLSIVALLRSIRVRDFPIDS</sequence>
<proteinExistence type="predicted"/>
<feature type="transmembrane region" description="Helical" evidence="1">
    <location>
        <begin position="86"/>
        <end position="104"/>
    </location>
</feature>
<keyword evidence="1" id="KW-0472">Membrane</keyword>
<protein>
    <submittedName>
        <fullName evidence="2">Uncharacterized protein</fullName>
    </submittedName>
</protein>
<dbReference type="Proteomes" id="UP000238937">
    <property type="component" value="Unassembled WGS sequence"/>
</dbReference>
<accession>A0A2T1G2D5</accession>
<feature type="transmembrane region" description="Helical" evidence="1">
    <location>
        <begin position="29"/>
        <end position="47"/>
    </location>
</feature>
<feature type="transmembrane region" description="Helical" evidence="1">
    <location>
        <begin position="53"/>
        <end position="74"/>
    </location>
</feature>
<evidence type="ECO:0000256" key="1">
    <source>
        <dbReference type="SAM" id="Phobius"/>
    </source>
</evidence>
<comment type="caution">
    <text evidence="2">The sequence shown here is derived from an EMBL/GenBank/DDBJ whole genome shotgun (WGS) entry which is preliminary data.</text>
</comment>
<dbReference type="AlphaFoldDB" id="A0A2T1G2D5"/>
<dbReference type="EMBL" id="PVWO01000362">
    <property type="protein sequence ID" value="PSB51326.1"/>
    <property type="molecule type" value="Genomic_DNA"/>
</dbReference>
<organism evidence="2 3">
    <name type="scientific">Chamaesiphon polymorphus CCALA 037</name>
    <dbReference type="NCBI Taxonomy" id="2107692"/>
    <lineage>
        <taxon>Bacteria</taxon>
        <taxon>Bacillati</taxon>
        <taxon>Cyanobacteriota</taxon>
        <taxon>Cyanophyceae</taxon>
        <taxon>Gomontiellales</taxon>
        <taxon>Chamaesiphonaceae</taxon>
        <taxon>Chamaesiphon</taxon>
    </lineage>
</organism>
<name>A0A2T1G2D5_9CYAN</name>
<evidence type="ECO:0000313" key="2">
    <source>
        <dbReference type="EMBL" id="PSB51326.1"/>
    </source>
</evidence>
<reference evidence="2 3" key="1">
    <citation type="submission" date="2018-03" db="EMBL/GenBank/DDBJ databases">
        <title>The ancient ancestry and fast evolution of plastids.</title>
        <authorList>
            <person name="Moore K.R."/>
            <person name="Magnabosco C."/>
            <person name="Momper L."/>
            <person name="Gold D.A."/>
            <person name="Bosak T."/>
            <person name="Fournier G.P."/>
        </authorList>
    </citation>
    <scope>NUCLEOTIDE SEQUENCE [LARGE SCALE GENOMIC DNA]</scope>
    <source>
        <strain evidence="2 3">CCALA 037</strain>
    </source>
</reference>
<evidence type="ECO:0000313" key="3">
    <source>
        <dbReference type="Proteomes" id="UP000238937"/>
    </source>
</evidence>
<keyword evidence="3" id="KW-1185">Reference proteome</keyword>
<keyword evidence="1" id="KW-1133">Transmembrane helix</keyword>
<feature type="transmembrane region" description="Helical" evidence="1">
    <location>
        <begin position="146"/>
        <end position="163"/>
    </location>
</feature>